<proteinExistence type="predicted"/>
<sequence>MEQTLDNISAANGKEAIAAYRERIVAAICLVKDKDGNTRYTEEQARGLSEELSDEDLAFGMDYNTPEEVAELLVDSGLD</sequence>
<name>A0A7K0KF33_9BACT</name>
<accession>A0A7K0KF33</accession>
<protein>
    <submittedName>
        <fullName evidence="1">Uncharacterized protein</fullName>
    </submittedName>
</protein>
<dbReference type="RefSeq" id="WP_154534128.1">
    <property type="nucleotide sequence ID" value="NZ_VUNG01000016.1"/>
</dbReference>
<keyword evidence="2" id="KW-1185">Reference proteome</keyword>
<dbReference type="EMBL" id="VUNG01000016">
    <property type="protein sequence ID" value="MST84542.1"/>
    <property type="molecule type" value="Genomic_DNA"/>
</dbReference>
<comment type="caution">
    <text evidence="1">The sequence shown here is derived from an EMBL/GenBank/DDBJ whole genome shotgun (WGS) entry which is preliminary data.</text>
</comment>
<dbReference type="AlphaFoldDB" id="A0A7K0KF33"/>
<dbReference type="Proteomes" id="UP000438914">
    <property type="component" value="Unassembled WGS sequence"/>
</dbReference>
<organism evidence="1 2">
    <name type="scientific">Hallella mizrahii</name>
    <dbReference type="NCBI Taxonomy" id="2606637"/>
    <lineage>
        <taxon>Bacteria</taxon>
        <taxon>Pseudomonadati</taxon>
        <taxon>Bacteroidota</taxon>
        <taxon>Bacteroidia</taxon>
        <taxon>Bacteroidales</taxon>
        <taxon>Prevotellaceae</taxon>
        <taxon>Hallella</taxon>
    </lineage>
</organism>
<reference evidence="1 2" key="1">
    <citation type="submission" date="2019-08" db="EMBL/GenBank/DDBJ databases">
        <title>In-depth cultivation of the pig gut microbiome towards novel bacterial diversity and tailored functional studies.</title>
        <authorList>
            <person name="Wylensek D."/>
            <person name="Hitch T.C.A."/>
            <person name="Clavel T."/>
        </authorList>
    </citation>
    <scope>NUCLEOTIDE SEQUENCE [LARGE SCALE GENOMIC DNA]</scope>
    <source>
        <strain evidence="1 2">LKV-178-WT-2A</strain>
    </source>
</reference>
<gene>
    <name evidence="1" type="ORF">FYJ73_07635</name>
</gene>
<evidence type="ECO:0000313" key="2">
    <source>
        <dbReference type="Proteomes" id="UP000438914"/>
    </source>
</evidence>
<evidence type="ECO:0000313" key="1">
    <source>
        <dbReference type="EMBL" id="MST84542.1"/>
    </source>
</evidence>